<accession>A0A1H7ZBD1</accession>
<proteinExistence type="predicted"/>
<feature type="compositionally biased region" description="Polar residues" evidence="1">
    <location>
        <begin position="286"/>
        <end position="297"/>
    </location>
</feature>
<dbReference type="InterPro" id="IPR011009">
    <property type="entry name" value="Kinase-like_dom_sf"/>
</dbReference>
<evidence type="ECO:0000313" key="2">
    <source>
        <dbReference type="EMBL" id="SEM55304.1"/>
    </source>
</evidence>
<reference evidence="3" key="1">
    <citation type="submission" date="2016-10" db="EMBL/GenBank/DDBJ databases">
        <authorList>
            <person name="Varghese N."/>
            <person name="Submissions S."/>
        </authorList>
    </citation>
    <scope>NUCLEOTIDE SEQUENCE [LARGE SCALE GENOMIC DNA]</scope>
    <source>
        <strain evidence="3">B48,IBRC-M 10115,DSM 25386,CECT 8001</strain>
    </source>
</reference>
<evidence type="ECO:0008006" key="4">
    <source>
        <dbReference type="Google" id="ProtNLM"/>
    </source>
</evidence>
<sequence>MDPNYLEECVANIKVRNLVDEDVEVENGSPLLMMGKGRQGAVFQVTDDICVKVFGNTDDCDREHYALMLGQETNLFPKVHHKGPLHIAMDIIRGVDLREYLQSQPLSKELSVKLIEMLITFKEIGYERIDHHKRQVYLQEDGSLKVIDVARTVWRDRVYPYPRKLLNSLGKDNKEVFLAHVEELSPALYEEWRHYIRMEEIAREIYQILLESPKGNVDTVKILSDKLLTTEDEERYVVLMSGLMHKVFKEQWVRTMMARGKDSDAIIKKIDKHWDARKAEFKELTTTETNAQDNNTDGPPKKGKGKQAAKSKRTKANKSTNKGKGKKKKSNGKSTTSKLKKWLTFGLL</sequence>
<organism evidence="2 3">
    <name type="scientific">Mesobacillus persicus</name>
    <dbReference type="NCBI Taxonomy" id="930146"/>
    <lineage>
        <taxon>Bacteria</taxon>
        <taxon>Bacillati</taxon>
        <taxon>Bacillota</taxon>
        <taxon>Bacilli</taxon>
        <taxon>Bacillales</taxon>
        <taxon>Bacillaceae</taxon>
        <taxon>Mesobacillus</taxon>
    </lineage>
</organism>
<protein>
    <recommendedName>
        <fullName evidence="4">Serine/threonine protein kinase</fullName>
    </recommendedName>
</protein>
<gene>
    <name evidence="2" type="ORF">SAMN05192533_103335</name>
</gene>
<dbReference type="SUPFAM" id="SSF56112">
    <property type="entry name" value="Protein kinase-like (PK-like)"/>
    <property type="match status" value="1"/>
</dbReference>
<evidence type="ECO:0000313" key="3">
    <source>
        <dbReference type="Proteomes" id="UP000198553"/>
    </source>
</evidence>
<feature type="compositionally biased region" description="Basic residues" evidence="1">
    <location>
        <begin position="301"/>
        <end position="331"/>
    </location>
</feature>
<name>A0A1H7ZBD1_9BACI</name>
<feature type="region of interest" description="Disordered" evidence="1">
    <location>
        <begin position="283"/>
        <end position="348"/>
    </location>
</feature>
<dbReference type="STRING" id="930146.SAMN05192533_103335"/>
<dbReference type="EMBL" id="FOBW01000003">
    <property type="protein sequence ID" value="SEM55304.1"/>
    <property type="molecule type" value="Genomic_DNA"/>
</dbReference>
<keyword evidence="3" id="KW-1185">Reference proteome</keyword>
<evidence type="ECO:0000256" key="1">
    <source>
        <dbReference type="SAM" id="MobiDB-lite"/>
    </source>
</evidence>
<dbReference type="RefSeq" id="WP_211482056.1">
    <property type="nucleotide sequence ID" value="NZ_FOBW01000003.1"/>
</dbReference>
<dbReference type="Proteomes" id="UP000198553">
    <property type="component" value="Unassembled WGS sequence"/>
</dbReference>
<dbReference type="AlphaFoldDB" id="A0A1H7ZBD1"/>